<dbReference type="Proteomes" id="UP001302222">
    <property type="component" value="Unassembled WGS sequence"/>
</dbReference>
<evidence type="ECO:0000259" key="5">
    <source>
        <dbReference type="Pfam" id="PF08281"/>
    </source>
</evidence>
<dbReference type="EMBL" id="JAYGIM010000018">
    <property type="protein sequence ID" value="MEA5429195.1"/>
    <property type="molecule type" value="Genomic_DNA"/>
</dbReference>
<keyword evidence="7" id="KW-1185">Reference proteome</keyword>
<dbReference type="RefSeq" id="WP_323689317.1">
    <property type="nucleotide sequence ID" value="NZ_JAYGIM010000018.1"/>
</dbReference>
<protein>
    <submittedName>
        <fullName evidence="6">Sigma-70 family RNA polymerase sigma factor</fullName>
    </submittedName>
</protein>
<dbReference type="Gene3D" id="1.10.1740.10">
    <property type="match status" value="1"/>
</dbReference>
<reference evidence="6 7" key="1">
    <citation type="submission" date="2023-12" db="EMBL/GenBank/DDBJ databases">
        <title>Novel species of the genus Arcicella isolated from rivers.</title>
        <authorList>
            <person name="Lu H."/>
        </authorList>
    </citation>
    <scope>NUCLEOTIDE SEQUENCE [LARGE SCALE GENOMIC DNA]</scope>
    <source>
        <strain evidence="6 7">DC25W</strain>
    </source>
</reference>
<proteinExistence type="inferred from homology"/>
<dbReference type="Pfam" id="PF08281">
    <property type="entry name" value="Sigma70_r4_2"/>
    <property type="match status" value="1"/>
</dbReference>
<sequence>MLMQSEDINLWEAFLSGEREAFESIYTRHYKSLYEYGMRKLQNEELVRDYVHDLFVKLWMNRKTTGSTDNIRYYLLASFRNFIINQSTKKSNLNYVDMEEAEVFQINFNAEAESTRLDQVDEQAQKVLQALNQLSPRQKEVLYLRYFEELEFKEIADMMDISVKGVYKLNSRALETLRGILDMPNSSIISLILLLRFKGIL</sequence>
<evidence type="ECO:0000256" key="2">
    <source>
        <dbReference type="ARBA" id="ARBA00023015"/>
    </source>
</evidence>
<evidence type="ECO:0000313" key="7">
    <source>
        <dbReference type="Proteomes" id="UP001302222"/>
    </source>
</evidence>
<dbReference type="InterPro" id="IPR013249">
    <property type="entry name" value="RNA_pol_sigma70_r4_t2"/>
</dbReference>
<name>A0ABU5SPK2_9BACT</name>
<gene>
    <name evidence="6" type="ORF">VB798_21570</name>
</gene>
<accession>A0ABU5SPK2</accession>
<dbReference type="CDD" id="cd06171">
    <property type="entry name" value="Sigma70_r4"/>
    <property type="match status" value="1"/>
</dbReference>
<keyword evidence="4" id="KW-0804">Transcription</keyword>
<dbReference type="InterPro" id="IPR013325">
    <property type="entry name" value="RNA_pol_sigma_r2"/>
</dbReference>
<dbReference type="PANTHER" id="PTHR43133">
    <property type="entry name" value="RNA POLYMERASE ECF-TYPE SIGMA FACTO"/>
    <property type="match status" value="1"/>
</dbReference>
<feature type="domain" description="RNA polymerase sigma factor 70 region 4 type 2" evidence="5">
    <location>
        <begin position="125"/>
        <end position="177"/>
    </location>
</feature>
<dbReference type="NCBIfam" id="TIGR02937">
    <property type="entry name" value="sigma70-ECF"/>
    <property type="match status" value="1"/>
</dbReference>
<keyword evidence="2" id="KW-0805">Transcription regulation</keyword>
<evidence type="ECO:0000313" key="6">
    <source>
        <dbReference type="EMBL" id="MEA5429195.1"/>
    </source>
</evidence>
<dbReference type="SUPFAM" id="SSF88659">
    <property type="entry name" value="Sigma3 and sigma4 domains of RNA polymerase sigma factors"/>
    <property type="match status" value="1"/>
</dbReference>
<dbReference type="PANTHER" id="PTHR43133:SF46">
    <property type="entry name" value="RNA POLYMERASE SIGMA-70 FACTOR ECF SUBFAMILY"/>
    <property type="match status" value="1"/>
</dbReference>
<dbReference type="SUPFAM" id="SSF88946">
    <property type="entry name" value="Sigma2 domain of RNA polymerase sigma factors"/>
    <property type="match status" value="1"/>
</dbReference>
<comment type="caution">
    <text evidence="6">The sequence shown here is derived from an EMBL/GenBank/DDBJ whole genome shotgun (WGS) entry which is preliminary data.</text>
</comment>
<evidence type="ECO:0000256" key="3">
    <source>
        <dbReference type="ARBA" id="ARBA00023082"/>
    </source>
</evidence>
<dbReference type="InterPro" id="IPR039425">
    <property type="entry name" value="RNA_pol_sigma-70-like"/>
</dbReference>
<keyword evidence="3" id="KW-0731">Sigma factor</keyword>
<dbReference type="Gene3D" id="1.10.10.10">
    <property type="entry name" value="Winged helix-like DNA-binding domain superfamily/Winged helix DNA-binding domain"/>
    <property type="match status" value="1"/>
</dbReference>
<organism evidence="6 7">
    <name type="scientific">Arcicella lustrica</name>
    <dbReference type="NCBI Taxonomy" id="2984196"/>
    <lineage>
        <taxon>Bacteria</taxon>
        <taxon>Pseudomonadati</taxon>
        <taxon>Bacteroidota</taxon>
        <taxon>Cytophagia</taxon>
        <taxon>Cytophagales</taxon>
        <taxon>Flectobacillaceae</taxon>
        <taxon>Arcicella</taxon>
    </lineage>
</organism>
<dbReference type="InterPro" id="IPR036388">
    <property type="entry name" value="WH-like_DNA-bd_sf"/>
</dbReference>
<evidence type="ECO:0000256" key="4">
    <source>
        <dbReference type="ARBA" id="ARBA00023163"/>
    </source>
</evidence>
<dbReference type="InterPro" id="IPR014284">
    <property type="entry name" value="RNA_pol_sigma-70_dom"/>
</dbReference>
<dbReference type="InterPro" id="IPR013324">
    <property type="entry name" value="RNA_pol_sigma_r3/r4-like"/>
</dbReference>
<comment type="similarity">
    <text evidence="1">Belongs to the sigma-70 factor family. ECF subfamily.</text>
</comment>
<evidence type="ECO:0000256" key="1">
    <source>
        <dbReference type="ARBA" id="ARBA00010641"/>
    </source>
</evidence>